<organism evidence="3">
    <name type="scientific">Marseillevirus LCMAC102</name>
    <dbReference type="NCBI Taxonomy" id="2506603"/>
    <lineage>
        <taxon>Viruses</taxon>
        <taxon>Varidnaviria</taxon>
        <taxon>Bamfordvirae</taxon>
        <taxon>Nucleocytoviricota</taxon>
        <taxon>Megaviricetes</taxon>
        <taxon>Pimascovirales</taxon>
        <taxon>Pimascovirales incertae sedis</taxon>
        <taxon>Marseilleviridae</taxon>
    </lineage>
</organism>
<proteinExistence type="predicted"/>
<sequence length="157" mass="17516">MEYSVYQFCVVGIGIVGVGIGIAIAACLGTPTFISEFERKESSKESSEESSESESSSEESSESSESDSSSEEEPNLKKIEDLDLDWLVNDTMEKHINKNQAEIDRIFYEEDNQRQTFSTRPTAYYSKEGGGYATNSELETTRNKFGIRTGNIFKPTS</sequence>
<keyword evidence="2" id="KW-1133">Transmembrane helix</keyword>
<feature type="region of interest" description="Disordered" evidence="1">
    <location>
        <begin position="38"/>
        <end position="77"/>
    </location>
</feature>
<keyword evidence="2" id="KW-0812">Transmembrane</keyword>
<evidence type="ECO:0000256" key="1">
    <source>
        <dbReference type="SAM" id="MobiDB-lite"/>
    </source>
</evidence>
<dbReference type="EMBL" id="MK500334">
    <property type="protein sequence ID" value="QBK86492.1"/>
    <property type="molecule type" value="Genomic_DNA"/>
</dbReference>
<feature type="transmembrane region" description="Helical" evidence="2">
    <location>
        <begin position="12"/>
        <end position="34"/>
    </location>
</feature>
<accession>A0A481YTH8</accession>
<keyword evidence="2" id="KW-0472">Membrane</keyword>
<reference evidence="3" key="1">
    <citation type="journal article" date="2019" name="MBio">
        <title>Virus Genomes from Deep Sea Sediments Expand the Ocean Megavirome and Support Independent Origins of Viral Gigantism.</title>
        <authorList>
            <person name="Backstrom D."/>
            <person name="Yutin N."/>
            <person name="Jorgensen S.L."/>
            <person name="Dharamshi J."/>
            <person name="Homa F."/>
            <person name="Zaremba-Niedwiedzka K."/>
            <person name="Spang A."/>
            <person name="Wolf Y.I."/>
            <person name="Koonin E.V."/>
            <person name="Ettema T.J."/>
        </authorList>
    </citation>
    <scope>NUCLEOTIDE SEQUENCE</scope>
</reference>
<name>A0A481YTH8_9VIRU</name>
<protein>
    <submittedName>
        <fullName evidence="3">Uncharacterized protein</fullName>
    </submittedName>
</protein>
<feature type="compositionally biased region" description="Acidic residues" evidence="1">
    <location>
        <begin position="48"/>
        <end position="73"/>
    </location>
</feature>
<feature type="compositionally biased region" description="Basic and acidic residues" evidence="1">
    <location>
        <begin position="38"/>
        <end position="47"/>
    </location>
</feature>
<gene>
    <name evidence="3" type="ORF">LCMAC102_02870</name>
</gene>
<evidence type="ECO:0000313" key="3">
    <source>
        <dbReference type="EMBL" id="QBK86492.1"/>
    </source>
</evidence>
<evidence type="ECO:0000256" key="2">
    <source>
        <dbReference type="SAM" id="Phobius"/>
    </source>
</evidence>